<evidence type="ECO:0000256" key="2">
    <source>
        <dbReference type="ARBA" id="ARBA00022692"/>
    </source>
</evidence>
<feature type="transmembrane region" description="Helical" evidence="5">
    <location>
        <begin position="99"/>
        <end position="120"/>
    </location>
</feature>
<dbReference type="InterPro" id="IPR038665">
    <property type="entry name" value="Voltage-dep_anion_channel_sf"/>
</dbReference>
<feature type="transmembrane region" description="Helical" evidence="5">
    <location>
        <begin position="250"/>
        <end position="269"/>
    </location>
</feature>
<dbReference type="PANTHER" id="PTHR37955:SF1">
    <property type="entry name" value="DEP DOMAIN-CONTAINING PROTEIN"/>
    <property type="match status" value="1"/>
</dbReference>
<dbReference type="PANTHER" id="PTHR37955">
    <property type="entry name" value="TELLURITE RESISTANCE PROTEIN TEHA"/>
    <property type="match status" value="1"/>
</dbReference>
<reference evidence="6" key="1">
    <citation type="submission" date="2019-08" db="EMBL/GenBank/DDBJ databases">
        <authorList>
            <person name="Kucharzyk K."/>
            <person name="Murdoch R.W."/>
            <person name="Higgins S."/>
            <person name="Loffler F."/>
        </authorList>
    </citation>
    <scope>NUCLEOTIDE SEQUENCE</scope>
</reference>
<evidence type="ECO:0000256" key="3">
    <source>
        <dbReference type="ARBA" id="ARBA00022989"/>
    </source>
</evidence>
<evidence type="ECO:0000256" key="4">
    <source>
        <dbReference type="ARBA" id="ARBA00023136"/>
    </source>
</evidence>
<dbReference type="Gene3D" id="1.50.10.150">
    <property type="entry name" value="Voltage-dependent anion channel"/>
    <property type="match status" value="1"/>
</dbReference>
<sequence>MKENLFLKKVENLPIAVVPAMVGAATLSNIYYLLGYIWIRHLTMWIATVILLTYIVKILLFYPTCKKEYFNTVPSSLYAGITMITMILGSYYFDYNNKFGKGLWILGVGVHAVHIVVFTYNNVIKGLNKDTFLPSWYVTYNGIMVSVVVGASMKEPLINKIVLYYGIVALLIILPFMILRLIKVPVKDAVFHTQAILLAPSSLCVVCYINIEDNANNLVLYLLYLLVFGTLLFVLLKLPKFFSYKFTPSFSALTFPMAIATLASIKMSSFLNYKGYKLLSNILKEISGIQIYVTTGIIVFVLFNFFMIFIKDIKSSFKEGIQ</sequence>
<dbReference type="InterPro" id="IPR052951">
    <property type="entry name" value="Tellurite_res_ion_channel"/>
</dbReference>
<evidence type="ECO:0000256" key="5">
    <source>
        <dbReference type="SAM" id="Phobius"/>
    </source>
</evidence>
<dbReference type="AlphaFoldDB" id="A0A644ZQ52"/>
<name>A0A644ZQ52_9ZZZZ</name>
<dbReference type="GO" id="GO:0005886">
    <property type="term" value="C:plasma membrane"/>
    <property type="evidence" value="ECO:0007669"/>
    <property type="project" value="TreeGrafter"/>
</dbReference>
<feature type="transmembrane region" description="Helical" evidence="5">
    <location>
        <begin position="163"/>
        <end position="182"/>
    </location>
</feature>
<keyword evidence="2 5" id="KW-0812">Transmembrane</keyword>
<feature type="transmembrane region" description="Helical" evidence="5">
    <location>
        <begin position="217"/>
        <end position="238"/>
    </location>
</feature>
<dbReference type="InterPro" id="IPR004695">
    <property type="entry name" value="SLAC1/Mae1/Ssu1/TehA"/>
</dbReference>
<feature type="transmembrane region" description="Helical" evidence="5">
    <location>
        <begin position="75"/>
        <end position="93"/>
    </location>
</feature>
<feature type="transmembrane region" description="Helical" evidence="5">
    <location>
        <begin position="45"/>
        <end position="63"/>
    </location>
</feature>
<feature type="transmembrane region" description="Helical" evidence="5">
    <location>
        <begin position="132"/>
        <end position="151"/>
    </location>
</feature>
<comment type="subcellular location">
    <subcellularLocation>
        <location evidence="1">Membrane</location>
        <topology evidence="1">Multi-pass membrane protein</topology>
    </subcellularLocation>
</comment>
<gene>
    <name evidence="6" type="ORF">SDC9_89549</name>
</gene>
<proteinExistence type="predicted"/>
<dbReference type="EMBL" id="VSSQ01009891">
    <property type="protein sequence ID" value="MPM42877.1"/>
    <property type="molecule type" value="Genomic_DNA"/>
</dbReference>
<accession>A0A644ZQ52</accession>
<organism evidence="6">
    <name type="scientific">bioreactor metagenome</name>
    <dbReference type="NCBI Taxonomy" id="1076179"/>
    <lineage>
        <taxon>unclassified sequences</taxon>
        <taxon>metagenomes</taxon>
        <taxon>ecological metagenomes</taxon>
    </lineage>
</organism>
<feature type="transmembrane region" description="Helical" evidence="5">
    <location>
        <begin position="289"/>
        <end position="310"/>
    </location>
</feature>
<keyword evidence="3 5" id="KW-1133">Transmembrane helix</keyword>
<evidence type="ECO:0008006" key="7">
    <source>
        <dbReference type="Google" id="ProtNLM"/>
    </source>
</evidence>
<feature type="transmembrane region" description="Helical" evidence="5">
    <location>
        <begin position="12"/>
        <end position="39"/>
    </location>
</feature>
<protein>
    <recommendedName>
        <fullName evidence="7">Potassium-tellurite ethidium and proflavin transporter</fullName>
    </recommendedName>
</protein>
<comment type="caution">
    <text evidence="6">The sequence shown here is derived from an EMBL/GenBank/DDBJ whole genome shotgun (WGS) entry which is preliminary data.</text>
</comment>
<keyword evidence="4 5" id="KW-0472">Membrane</keyword>
<evidence type="ECO:0000313" key="6">
    <source>
        <dbReference type="EMBL" id="MPM42877.1"/>
    </source>
</evidence>
<dbReference type="GO" id="GO:0046583">
    <property type="term" value="F:monoatomic cation efflux transmembrane transporter activity"/>
    <property type="evidence" value="ECO:0007669"/>
    <property type="project" value="TreeGrafter"/>
</dbReference>
<evidence type="ECO:0000256" key="1">
    <source>
        <dbReference type="ARBA" id="ARBA00004141"/>
    </source>
</evidence>
<feature type="transmembrane region" description="Helical" evidence="5">
    <location>
        <begin position="189"/>
        <end position="211"/>
    </location>
</feature>
<dbReference type="Pfam" id="PF03595">
    <property type="entry name" value="SLAC1"/>
    <property type="match status" value="1"/>
</dbReference>
<dbReference type="CDD" id="cd09325">
    <property type="entry name" value="TDT_C4-dicarb_trans"/>
    <property type="match status" value="1"/>
</dbReference>